<dbReference type="RefSeq" id="XP_070889956.1">
    <property type="nucleotide sequence ID" value="XM_071025612.1"/>
</dbReference>
<dbReference type="EMBL" id="JBFXLQ010000004">
    <property type="protein sequence ID" value="KAL2870977.1"/>
    <property type="molecule type" value="Genomic_DNA"/>
</dbReference>
<name>A0ABR4M2M9_9EURO</name>
<sequence>MNDGLIRPFSWCAPGVSGLVCLGVQLPESMAGSATRRRGRKTAYDGTEYGSVTLEQPSGILPIFACWLGTGRGGIT</sequence>
<protein>
    <submittedName>
        <fullName evidence="1">Uncharacterized protein</fullName>
    </submittedName>
</protein>
<dbReference type="Proteomes" id="UP001610432">
    <property type="component" value="Unassembled WGS sequence"/>
</dbReference>
<evidence type="ECO:0000313" key="2">
    <source>
        <dbReference type="Proteomes" id="UP001610432"/>
    </source>
</evidence>
<keyword evidence="2" id="KW-1185">Reference proteome</keyword>
<reference evidence="1 2" key="1">
    <citation type="submission" date="2024-07" db="EMBL/GenBank/DDBJ databases">
        <title>Section-level genome sequencing and comparative genomics of Aspergillus sections Usti and Cavernicolus.</title>
        <authorList>
            <consortium name="Lawrence Berkeley National Laboratory"/>
            <person name="Nybo J.L."/>
            <person name="Vesth T.C."/>
            <person name="Theobald S."/>
            <person name="Frisvad J.C."/>
            <person name="Larsen T.O."/>
            <person name="Kjaerboelling I."/>
            <person name="Rothschild-Mancinelli K."/>
            <person name="Lyhne E.K."/>
            <person name="Kogle M.E."/>
            <person name="Barry K."/>
            <person name="Clum A."/>
            <person name="Na H."/>
            <person name="Ledsgaard L."/>
            <person name="Lin J."/>
            <person name="Lipzen A."/>
            <person name="Kuo A."/>
            <person name="Riley R."/>
            <person name="Mondo S."/>
            <person name="Labutti K."/>
            <person name="Haridas S."/>
            <person name="Pangalinan J."/>
            <person name="Salamov A.A."/>
            <person name="Simmons B.A."/>
            <person name="Magnuson J.K."/>
            <person name="Chen J."/>
            <person name="Drula E."/>
            <person name="Henrissat B."/>
            <person name="Wiebenga A."/>
            <person name="Lubbers R.J."/>
            <person name="Gomes A.C."/>
            <person name="Macurrencykelacurrency M.R."/>
            <person name="Stajich J."/>
            <person name="Grigoriev I.V."/>
            <person name="Mortensen U.H."/>
            <person name="De Vries R.P."/>
            <person name="Baker S.E."/>
            <person name="Andersen M.R."/>
        </authorList>
    </citation>
    <scope>NUCLEOTIDE SEQUENCE [LARGE SCALE GENOMIC DNA]</scope>
    <source>
        <strain evidence="1 2">CBS 449.75</strain>
    </source>
</reference>
<organism evidence="1 2">
    <name type="scientific">Aspergillus lucknowensis</name>
    <dbReference type="NCBI Taxonomy" id="176173"/>
    <lineage>
        <taxon>Eukaryota</taxon>
        <taxon>Fungi</taxon>
        <taxon>Dikarya</taxon>
        <taxon>Ascomycota</taxon>
        <taxon>Pezizomycotina</taxon>
        <taxon>Eurotiomycetes</taxon>
        <taxon>Eurotiomycetidae</taxon>
        <taxon>Eurotiales</taxon>
        <taxon>Aspergillaceae</taxon>
        <taxon>Aspergillus</taxon>
        <taxon>Aspergillus subgen. Nidulantes</taxon>
    </lineage>
</organism>
<gene>
    <name evidence="1" type="ORF">BJX67DRAFT_212347</name>
</gene>
<proteinExistence type="predicted"/>
<accession>A0ABR4M2M9</accession>
<dbReference type="GeneID" id="98140684"/>
<evidence type="ECO:0000313" key="1">
    <source>
        <dbReference type="EMBL" id="KAL2870977.1"/>
    </source>
</evidence>
<comment type="caution">
    <text evidence="1">The sequence shown here is derived from an EMBL/GenBank/DDBJ whole genome shotgun (WGS) entry which is preliminary data.</text>
</comment>